<protein>
    <submittedName>
        <fullName evidence="5">LPXTG-motif cell wall anchor domain protein</fullName>
    </submittedName>
</protein>
<evidence type="ECO:0000256" key="3">
    <source>
        <dbReference type="SAM" id="SignalP"/>
    </source>
</evidence>
<accession>I7JUK5</accession>
<name>I7JUK5_9LACO</name>
<evidence type="ECO:0000313" key="5">
    <source>
        <dbReference type="EMBL" id="CCI81456.1"/>
    </source>
</evidence>
<dbReference type="RefSeq" id="WP_008470228.1">
    <property type="nucleotide sequence ID" value="NZ_AYZP01000011.1"/>
</dbReference>
<evidence type="ECO:0000313" key="6">
    <source>
        <dbReference type="Proteomes" id="UP000009320"/>
    </source>
</evidence>
<keyword evidence="3" id="KW-0732">Signal</keyword>
<dbReference type="PATRIC" id="fig|1423758.3.peg.516"/>
<comment type="caution">
    <text evidence="5">The sequence shown here is derived from an EMBL/GenBank/DDBJ whole genome shotgun (WGS) entry which is preliminary data.</text>
</comment>
<feature type="compositionally biased region" description="Low complexity" evidence="1">
    <location>
        <begin position="929"/>
        <end position="945"/>
    </location>
</feature>
<evidence type="ECO:0000256" key="1">
    <source>
        <dbReference type="SAM" id="MobiDB-lite"/>
    </source>
</evidence>
<sequence length="1012" mass="113414">MFKTKKTQFAIRKLSKGAAAVLLSFGILSSTCAPLVSAATTETETEEKNPASLLSEVGSQKDSTSNISDKAYSDIKISYLTSYGSVIKDLDRINLIKDQFVSKDELKSIIDNNLPNGYEIVNISNLDDVTADVENKSHNISVTIKKKTTVITPSDVADPVREGLVKHITRRIKIDFPNGESKEKIQTVSYQRNRIEEDGKIFYTGWELMSSNKSWDKFNIEQIDNFTSLVDGQPNNVVEEKDVNCDYEDEFVYVSYVNQKFADIKISYKTEDGKTIKDLDKIDLAKDQTFTKDALENIINKNLPTGYEIINIKDLDDVTADTENKSVNIIAIVKKPKKVITPNDVADPEKEGLVKRITRTINITLPNGETKQKIQTVSYQRNRIEEDGKVSYTGWELAGPDKGWAKYNIDQISGYQSYVDGKLDNVVEEKDVNCDAKDEVVNVTYITEKYADIKISYETSDGKVVKTLDKIDLRKGEIYSASRLSEIISKNLPKDYQIIEVDGLKDIIAEKEKQSFNITVTIKKPAQVITPEDVEDPEKGDFIKKITRTIDITLPNGKKQTETQSVTYTRNKIIDEGKESWTHWVLADGSAKGWSKFNVEQFNGYASYVDGKLDNVVEEKDVNCDDKDETVYVKYSQVNSIDIKVNIKDKDGKLADKQLDKIDLKGSQKLTLAELNEKIKDQIPKGYHITQVTGMPEKDILASDYPNNASLDITITIEADEKYAYDYEDGDLIKRWIRHIYVVKPNEERKLSEIQKVTYVRKKIHKNNVNPASALSARANTNEWEYSDWELHKTEGNSGKWSSYKVEKIDKHKAVVKYPKFLDDPEDREIEADEIEERAVPVPDLENDEDEIREVEVNYVPVKDEAPVDPDTPDTPDTPVTPDNPDDNKPSDPDDPSSDTQDPVKSENPGQDDNNSSSSDSSVNKPTDSDNNSSNTSGSEKSTSSFLNPNPSLNVRPLGESPQSTNVTTNNEKLPQSGAGATLSTEVAGLISIAASTVIGAIGYVIGRKKKK</sequence>
<keyword evidence="2" id="KW-0812">Transmembrane</keyword>
<dbReference type="GeneID" id="82848064"/>
<dbReference type="Proteomes" id="UP000009320">
    <property type="component" value="Unassembled WGS sequence"/>
</dbReference>
<keyword evidence="2" id="KW-1133">Transmembrane helix</keyword>
<feature type="signal peptide" evidence="3">
    <location>
        <begin position="1"/>
        <end position="38"/>
    </location>
</feature>
<proteinExistence type="predicted"/>
<dbReference type="AlphaFoldDB" id="I7JUK5"/>
<evidence type="ECO:0000256" key="2">
    <source>
        <dbReference type="SAM" id="Phobius"/>
    </source>
</evidence>
<keyword evidence="6" id="KW-1185">Reference proteome</keyword>
<feature type="compositionally biased region" description="Polar residues" evidence="1">
    <location>
        <begin position="961"/>
        <end position="974"/>
    </location>
</feature>
<evidence type="ECO:0000259" key="4">
    <source>
        <dbReference type="Pfam" id="PF17966"/>
    </source>
</evidence>
<feature type="region of interest" description="Disordered" evidence="1">
    <location>
        <begin position="858"/>
        <end position="978"/>
    </location>
</feature>
<keyword evidence="2" id="KW-0472">Membrane</keyword>
<reference evidence="5 6" key="1">
    <citation type="submission" date="2012-06" db="EMBL/GenBank/DDBJ databases">
        <title>Draft Genome Sequence of Lactobacillus hominis Strain CRBIP 24.179T, isolated from human intestine.</title>
        <authorList>
            <person name="Cousin S."/>
            <person name="Ma L."/>
            <person name="Bizet C."/>
            <person name="Loux V."/>
            <person name="Bouchier C."/>
            <person name="Clermont D."/>
            <person name="Creno S."/>
        </authorList>
    </citation>
    <scope>NUCLEOTIDE SEQUENCE [LARGE SCALE GENOMIC DNA]</scope>
    <source>
        <strain evidence="6">CRBIP 24.179T</strain>
    </source>
</reference>
<dbReference type="Gene3D" id="2.60.40.4300">
    <property type="match status" value="3"/>
</dbReference>
<dbReference type="InterPro" id="IPR041495">
    <property type="entry name" value="Mub_B2"/>
</dbReference>
<dbReference type="Pfam" id="PF17966">
    <property type="entry name" value="Muc_B2"/>
    <property type="match status" value="1"/>
</dbReference>
<gene>
    <name evidence="5" type="ORF">BN55_08095</name>
</gene>
<feature type="domain" description="Mub B2-like" evidence="4">
    <location>
        <begin position="542"/>
        <end position="637"/>
    </location>
</feature>
<organism evidence="5 6">
    <name type="scientific">Lactobacillus hominis DSM 23910 = CRBIP 24.179</name>
    <dbReference type="NCBI Taxonomy" id="1423758"/>
    <lineage>
        <taxon>Bacteria</taxon>
        <taxon>Bacillati</taxon>
        <taxon>Bacillota</taxon>
        <taxon>Bacilli</taxon>
        <taxon>Lactobacillales</taxon>
        <taxon>Lactobacillaceae</taxon>
        <taxon>Lactobacillus</taxon>
    </lineage>
</organism>
<feature type="region of interest" description="Disordered" evidence="1">
    <location>
        <begin position="41"/>
        <end position="65"/>
    </location>
</feature>
<dbReference type="EMBL" id="CAKE01000003">
    <property type="protein sequence ID" value="CCI81456.1"/>
    <property type="molecule type" value="Genomic_DNA"/>
</dbReference>
<feature type="transmembrane region" description="Helical" evidence="2">
    <location>
        <begin position="987"/>
        <end position="1007"/>
    </location>
</feature>
<feature type="chain" id="PRO_5009961816" evidence="3">
    <location>
        <begin position="39"/>
        <end position="1012"/>
    </location>
</feature>
<feature type="compositionally biased region" description="Low complexity" evidence="1">
    <location>
        <begin position="912"/>
        <end position="922"/>
    </location>
</feature>
<dbReference type="STRING" id="1423758.FC41_GL000510"/>